<evidence type="ECO:0000256" key="1">
    <source>
        <dbReference type="ARBA" id="ARBA00009648"/>
    </source>
</evidence>
<dbReference type="GO" id="GO:0003755">
    <property type="term" value="F:peptidyl-prolyl cis-trans isomerase activity"/>
    <property type="evidence" value="ECO:0007669"/>
    <property type="project" value="UniProtKB-KW"/>
</dbReference>
<evidence type="ECO:0000313" key="6">
    <source>
        <dbReference type="EMBL" id="CAD7279228.1"/>
    </source>
</evidence>
<evidence type="ECO:0000256" key="4">
    <source>
        <dbReference type="PROSITE-ProRule" id="PRU00277"/>
    </source>
</evidence>
<dbReference type="InterPro" id="IPR046357">
    <property type="entry name" value="PPIase_dom_sf"/>
</dbReference>
<gene>
    <name evidence="6" type="ORF">NMOB1V02_LOCUS6905</name>
</gene>
<accession>A0A7R9BPN3</accession>
<dbReference type="OrthoDB" id="8116123at2759"/>
<dbReference type="InterPro" id="IPR001179">
    <property type="entry name" value="PPIase_FKBP_dom"/>
</dbReference>
<dbReference type="GO" id="GO:0007283">
    <property type="term" value="P:spermatogenesis"/>
    <property type="evidence" value="ECO:0007669"/>
    <property type="project" value="TreeGrafter"/>
</dbReference>
<keyword evidence="4" id="KW-0697">Rotamase</keyword>
<dbReference type="GO" id="GO:0034587">
    <property type="term" value="P:piRNA processing"/>
    <property type="evidence" value="ECO:0007669"/>
    <property type="project" value="TreeGrafter"/>
</dbReference>
<reference evidence="6" key="1">
    <citation type="submission" date="2020-11" db="EMBL/GenBank/DDBJ databases">
        <authorList>
            <person name="Tran Van P."/>
        </authorList>
    </citation>
    <scope>NUCLEOTIDE SEQUENCE</scope>
</reference>
<dbReference type="PROSITE" id="PS50059">
    <property type="entry name" value="FKBP_PPIASE"/>
    <property type="match status" value="1"/>
</dbReference>
<dbReference type="EMBL" id="CAJPEX010001552">
    <property type="protein sequence ID" value="CAG0919380.1"/>
    <property type="molecule type" value="Genomic_DNA"/>
</dbReference>
<name>A0A7R9BPN3_9CRUS</name>
<dbReference type="InterPro" id="IPR042282">
    <property type="entry name" value="FKBP6/shu"/>
</dbReference>
<keyword evidence="3" id="KW-0802">TPR repeat</keyword>
<dbReference type="EMBL" id="OA883589">
    <property type="protein sequence ID" value="CAD7279228.1"/>
    <property type="molecule type" value="Genomic_DNA"/>
</dbReference>
<dbReference type="Pfam" id="PF00254">
    <property type="entry name" value="FKBP_C"/>
    <property type="match status" value="1"/>
</dbReference>
<evidence type="ECO:0000259" key="5">
    <source>
        <dbReference type="PROSITE" id="PS50059"/>
    </source>
</evidence>
<evidence type="ECO:0000256" key="3">
    <source>
        <dbReference type="ARBA" id="ARBA00022803"/>
    </source>
</evidence>
<keyword evidence="7" id="KW-1185">Reference proteome</keyword>
<dbReference type="GO" id="GO:0005737">
    <property type="term" value="C:cytoplasm"/>
    <property type="evidence" value="ECO:0007669"/>
    <property type="project" value="TreeGrafter"/>
</dbReference>
<dbReference type="Proteomes" id="UP000678499">
    <property type="component" value="Unassembled WGS sequence"/>
</dbReference>
<organism evidence="6">
    <name type="scientific">Notodromas monacha</name>
    <dbReference type="NCBI Taxonomy" id="399045"/>
    <lineage>
        <taxon>Eukaryota</taxon>
        <taxon>Metazoa</taxon>
        <taxon>Ecdysozoa</taxon>
        <taxon>Arthropoda</taxon>
        <taxon>Crustacea</taxon>
        <taxon>Oligostraca</taxon>
        <taxon>Ostracoda</taxon>
        <taxon>Podocopa</taxon>
        <taxon>Podocopida</taxon>
        <taxon>Cypridocopina</taxon>
        <taxon>Cypridoidea</taxon>
        <taxon>Cyprididae</taxon>
        <taxon>Notodromas</taxon>
    </lineage>
</organism>
<dbReference type="EC" id="5.2.1.8" evidence="4"/>
<comment type="similarity">
    <text evidence="1">Belongs to the FKBP6 family.</text>
</comment>
<dbReference type="AlphaFoldDB" id="A0A7R9BPN3"/>
<dbReference type="Gene3D" id="3.10.50.40">
    <property type="match status" value="1"/>
</dbReference>
<evidence type="ECO:0000256" key="2">
    <source>
        <dbReference type="ARBA" id="ARBA00022737"/>
    </source>
</evidence>
<keyword evidence="2" id="KW-0677">Repeat</keyword>
<proteinExistence type="inferred from homology"/>
<protein>
    <recommendedName>
        <fullName evidence="4">peptidylprolyl isomerase</fullName>
        <ecNumber evidence="4">5.2.1.8</ecNumber>
    </recommendedName>
</protein>
<dbReference type="PANTHER" id="PTHR46674">
    <property type="entry name" value="INACTIVE PEPTIDYL-PROLYL CIS-TRANS ISOMERASE FKBP6"/>
    <property type="match status" value="1"/>
</dbReference>
<evidence type="ECO:0000313" key="7">
    <source>
        <dbReference type="Proteomes" id="UP000678499"/>
    </source>
</evidence>
<dbReference type="PANTHER" id="PTHR46674:SF1">
    <property type="entry name" value="INACTIVE PEPTIDYL-PROLYL CIS-TRANS ISOMERASE FKBP6"/>
    <property type="match status" value="1"/>
</dbReference>
<keyword evidence="4" id="KW-0413">Isomerase</keyword>
<comment type="catalytic activity">
    <reaction evidence="4">
        <text>[protein]-peptidylproline (omega=180) = [protein]-peptidylproline (omega=0)</text>
        <dbReference type="Rhea" id="RHEA:16237"/>
        <dbReference type="Rhea" id="RHEA-COMP:10747"/>
        <dbReference type="Rhea" id="RHEA-COMP:10748"/>
        <dbReference type="ChEBI" id="CHEBI:83833"/>
        <dbReference type="ChEBI" id="CHEBI:83834"/>
        <dbReference type="EC" id="5.2.1.8"/>
    </reaction>
</comment>
<feature type="domain" description="PPIase FKBP-type" evidence="5">
    <location>
        <begin position="94"/>
        <end position="183"/>
    </location>
</feature>
<dbReference type="SUPFAM" id="SSF54534">
    <property type="entry name" value="FKBP-like"/>
    <property type="match status" value="1"/>
</dbReference>
<sequence>MTKLEDFRSRVEAIEENNGVYNFSFSLDDDPVSPDHAGEENSLSSDASFSVDFGPPYDLIDLKMRATTENLALKDGSILKIISKPGAGSSPSFGSKVSVRYRLFLDNLEEPLDSKFSKIVKTFEIGSNEVLMGLDIAVLSMKRHEQAVIILSPEVAFGSAGCTFAGIPPDSPIIVEVELVSISSCTAALECYEDPDFVTPASQHSFAEIVSRVADLIKELKLAVSEPKRVDEMYRRADSILSSCHLEGEEEEIEFRKYLKSLYDVVGLQFERNHSPAKLAKLCRRAVTDFPEESKFYYRWGKAIGRMSSKPEDFKHARFKLETAMKLSKDEHQMKKIQVALSKLTDQESLLLSTCAASE</sequence>
<dbReference type="GO" id="GO:0051879">
    <property type="term" value="F:Hsp90 protein binding"/>
    <property type="evidence" value="ECO:0007669"/>
    <property type="project" value="TreeGrafter"/>
</dbReference>